<dbReference type="OMA" id="DSESWPF"/>
<keyword evidence="3" id="KW-0235">DNA replication</keyword>
<dbReference type="PANTHER" id="PTHR13395:SF6">
    <property type="entry name" value="SISTER CHROMATID COHESION PROTEIN DCC1"/>
    <property type="match status" value="1"/>
</dbReference>
<dbReference type="OrthoDB" id="5199543at2759"/>
<dbReference type="EMBL" id="BT077556">
    <property type="protein sequence ID" value="ACO11980.1"/>
    <property type="molecule type" value="mRNA"/>
</dbReference>
<dbReference type="InterPro" id="IPR019128">
    <property type="entry name" value="Dcc1"/>
</dbReference>
<evidence type="ECO:0000256" key="2">
    <source>
        <dbReference type="ARBA" id="ARBA00017682"/>
    </source>
</evidence>
<evidence type="ECO:0000313" key="4">
    <source>
        <dbReference type="EMBL" id="ACO11980.1"/>
    </source>
</evidence>
<sequence>MTSEKTLEEVNNLLRIAKLDPDELLPMTHILNFSEDMLDPHEYKLVHVPKEFVDTMVLSGDDGGESLVIRGVPNDSAVLCTHSTTFEMKEAETSNTLLLTPNIGPPLQEDQRTLENVPVYGSFNRYFELTPIKPRLKRLEELLLKSPFSATNKSEAVGYSFVELLNNVQASESQLKEGLKSIHGVEINKKWYVLDEDYLMKTLTLIYNLIEEKSWKESTLRLEETISVLSENEPESTLRQIIDYYAPGEGDIRVMNEDLICRFYGKYILVSGTNFDLDEFMKIWQDSVPEGFQTSKHQLEGLALINNSTIRSFPETSLPHEIQSRLDVLFRVKEKWSMEEIKPYVVSLCTLKLNVKALLTKYARSSTQNGVKYFSAKHGK</sequence>
<dbReference type="GO" id="GO:0034088">
    <property type="term" value="P:maintenance of mitotic sister chromatid cohesion"/>
    <property type="evidence" value="ECO:0007669"/>
    <property type="project" value="TreeGrafter"/>
</dbReference>
<evidence type="ECO:0000256" key="1">
    <source>
        <dbReference type="ARBA" id="ARBA00007017"/>
    </source>
</evidence>
<protein>
    <recommendedName>
        <fullName evidence="2">Sister chromatid cohesion protein DCC1</fullName>
    </recommendedName>
</protein>
<dbReference type="GO" id="GO:0006260">
    <property type="term" value="P:DNA replication"/>
    <property type="evidence" value="ECO:0007669"/>
    <property type="project" value="UniProtKB-KW"/>
</dbReference>
<dbReference type="PANTHER" id="PTHR13395">
    <property type="entry name" value="SISTER CHROMATID COHESION PROTEIN DCC1-RELATED"/>
    <property type="match status" value="1"/>
</dbReference>
<reference evidence="5" key="2">
    <citation type="submission" date="2014-05" db="EMBL/GenBank/DDBJ databases">
        <authorList>
            <person name="Chronopoulou M."/>
        </authorList>
    </citation>
    <scope>NUCLEOTIDE SEQUENCE</scope>
    <source>
        <tissue evidence="5">Whole organism</tissue>
    </source>
</reference>
<gene>
    <name evidence="4" type="primary">DCC1</name>
    <name evidence="5" type="synonym">DSCC1</name>
</gene>
<dbReference type="GO" id="GO:0000775">
    <property type="term" value="C:chromosome, centromeric region"/>
    <property type="evidence" value="ECO:0007669"/>
    <property type="project" value="TreeGrafter"/>
</dbReference>
<dbReference type="AlphaFoldDB" id="C1BSH7"/>
<organism evidence="4">
    <name type="scientific">Lepeophtheirus salmonis</name>
    <name type="common">Salmon louse</name>
    <name type="synonym">Caligus salmonis</name>
    <dbReference type="NCBI Taxonomy" id="72036"/>
    <lineage>
        <taxon>Eukaryota</taxon>
        <taxon>Metazoa</taxon>
        <taxon>Ecdysozoa</taxon>
        <taxon>Arthropoda</taxon>
        <taxon>Crustacea</taxon>
        <taxon>Multicrustacea</taxon>
        <taxon>Hexanauplia</taxon>
        <taxon>Copepoda</taxon>
        <taxon>Siphonostomatoida</taxon>
        <taxon>Caligidae</taxon>
        <taxon>Lepeophtheirus</taxon>
    </lineage>
</organism>
<dbReference type="GO" id="GO:0031390">
    <property type="term" value="C:Ctf18 RFC-like complex"/>
    <property type="evidence" value="ECO:0007669"/>
    <property type="project" value="InterPro"/>
</dbReference>
<reference evidence="4" key="1">
    <citation type="submission" date="2009-06" db="EMBL/GenBank/DDBJ databases">
        <title>Lepeophtheirus salmonis ESTs and full-length cDNAs.</title>
        <authorList>
            <person name="Yasuike M."/>
            <person name="von Schalburg K."/>
            <person name="Cooper G."/>
            <person name="Leong J."/>
            <person name="Jones S.R.M."/>
            <person name="Koop B.F."/>
        </authorList>
    </citation>
    <scope>NUCLEOTIDE SEQUENCE</scope>
    <source>
        <strain evidence="4">Pacific form</strain>
        <tissue evidence="4">Whole</tissue>
    </source>
</reference>
<dbReference type="GO" id="GO:0000785">
    <property type="term" value="C:chromatin"/>
    <property type="evidence" value="ECO:0007669"/>
    <property type="project" value="TreeGrafter"/>
</dbReference>
<evidence type="ECO:0000313" key="5">
    <source>
        <dbReference type="EMBL" id="CDW47228.1"/>
    </source>
</evidence>
<name>C1BSH7_LEPSM</name>
<dbReference type="EMBL" id="HACA01029867">
    <property type="protein sequence ID" value="CDW47228.1"/>
    <property type="molecule type" value="Transcribed_RNA"/>
</dbReference>
<proteinExistence type="evidence at transcript level"/>
<dbReference type="Pfam" id="PF09724">
    <property type="entry name" value="Dcc1"/>
    <property type="match status" value="1"/>
</dbReference>
<comment type="similarity">
    <text evidence="1">Belongs to the DCC1 family.</text>
</comment>
<accession>C1BSH7</accession>
<evidence type="ECO:0000256" key="3">
    <source>
        <dbReference type="ARBA" id="ARBA00022705"/>
    </source>
</evidence>